<sequence>MVIFSLKIKNFFYCRLLVLLWGFPSRVIFSTVEKSELILGKIRDGAEDRINTLTKKFYKQKE</sequence>
<proteinExistence type="predicted"/>
<gene>
    <name evidence="1" type="ORF">A994_01730</name>
</gene>
<organism evidence="1 2">
    <name type="scientific">Methanobacterium formicicum (strain DSM 3637 / PP1)</name>
    <dbReference type="NCBI Taxonomy" id="1204725"/>
    <lineage>
        <taxon>Archaea</taxon>
        <taxon>Methanobacteriati</taxon>
        <taxon>Methanobacteriota</taxon>
        <taxon>Methanomada group</taxon>
        <taxon>Methanobacteria</taxon>
        <taxon>Methanobacteriales</taxon>
        <taxon>Methanobacteriaceae</taxon>
        <taxon>Methanobacterium</taxon>
    </lineage>
</organism>
<name>K2QFW3_METFP</name>
<dbReference type="EMBL" id="AMPO01000001">
    <property type="protein sequence ID" value="EKF86966.1"/>
    <property type="molecule type" value="Genomic_DNA"/>
</dbReference>
<keyword evidence="2" id="KW-1185">Reference proteome</keyword>
<comment type="caution">
    <text evidence="1">The sequence shown here is derived from an EMBL/GenBank/DDBJ whole genome shotgun (WGS) entry which is preliminary data.</text>
</comment>
<accession>K2QFW3</accession>
<dbReference type="Proteomes" id="UP000007360">
    <property type="component" value="Unassembled WGS sequence"/>
</dbReference>
<evidence type="ECO:0000313" key="1">
    <source>
        <dbReference type="EMBL" id="EKF86966.1"/>
    </source>
</evidence>
<evidence type="ECO:0000313" key="2">
    <source>
        <dbReference type="Proteomes" id="UP000007360"/>
    </source>
</evidence>
<dbReference type="AlphaFoldDB" id="K2QFW3"/>
<protein>
    <submittedName>
        <fullName evidence="1">Uncharacterized protein</fullName>
    </submittedName>
</protein>
<reference evidence="1 2" key="1">
    <citation type="journal article" date="2012" name="J. Bacteriol.">
        <title>Draft genome sequence of Methanobacterium formicicum DSM 3637, an archaebacterium isolated from the methane producer amoeba Pelomyxa palustris.</title>
        <authorList>
            <person name="Gutierrez G."/>
        </authorList>
    </citation>
    <scope>NUCLEOTIDE SEQUENCE [LARGE SCALE GENOMIC DNA]</scope>
    <source>
        <strain evidence="2">DSM 3637 / PP1</strain>
    </source>
</reference>